<evidence type="ECO:0000256" key="4">
    <source>
        <dbReference type="ARBA" id="ARBA00035172"/>
    </source>
</evidence>
<dbReference type="Gene3D" id="6.10.160.10">
    <property type="match status" value="1"/>
</dbReference>
<dbReference type="EMBL" id="MHCQ01000027">
    <property type="protein sequence ID" value="OGY24399.1"/>
    <property type="molecule type" value="Genomic_DNA"/>
</dbReference>
<dbReference type="GO" id="GO:0006412">
    <property type="term" value="P:translation"/>
    <property type="evidence" value="ECO:0007669"/>
    <property type="project" value="InterPro"/>
</dbReference>
<keyword evidence="2 5" id="KW-0689">Ribosomal protein</keyword>
<gene>
    <name evidence="5" type="primary">rplT</name>
    <name evidence="7" type="ORF">A2Y57_00895</name>
</gene>
<evidence type="ECO:0000256" key="6">
    <source>
        <dbReference type="RuleBase" id="RU000560"/>
    </source>
</evidence>
<keyword evidence="5 6" id="KW-0694">RNA-binding</keyword>
<dbReference type="GO" id="GO:0000027">
    <property type="term" value="P:ribosomal large subunit assembly"/>
    <property type="evidence" value="ECO:0007669"/>
    <property type="project" value="UniProtKB-UniRule"/>
</dbReference>
<dbReference type="GO" id="GO:0019843">
    <property type="term" value="F:rRNA binding"/>
    <property type="evidence" value="ECO:0007669"/>
    <property type="project" value="UniProtKB-UniRule"/>
</dbReference>
<dbReference type="Pfam" id="PF00453">
    <property type="entry name" value="Ribosomal_L20"/>
    <property type="match status" value="1"/>
</dbReference>
<name>A0A1G1W9P1_9BACT</name>
<comment type="similarity">
    <text evidence="1 5 6">Belongs to the bacterial ribosomal protein bL20 family.</text>
</comment>
<comment type="caution">
    <text evidence="7">The sequence shown here is derived from an EMBL/GenBank/DDBJ whole genome shotgun (WGS) entry which is preliminary data.</text>
</comment>
<dbReference type="AlphaFoldDB" id="A0A1G1W9P1"/>
<protein>
    <recommendedName>
        <fullName evidence="4 5">Large ribosomal subunit protein bL20</fullName>
    </recommendedName>
</protein>
<dbReference type="Proteomes" id="UP000177103">
    <property type="component" value="Unassembled WGS sequence"/>
</dbReference>
<dbReference type="GO" id="GO:0003735">
    <property type="term" value="F:structural constituent of ribosome"/>
    <property type="evidence" value="ECO:0007669"/>
    <property type="project" value="InterPro"/>
</dbReference>
<dbReference type="PANTHER" id="PTHR10986">
    <property type="entry name" value="39S RIBOSOMAL PROTEIN L20"/>
    <property type="match status" value="1"/>
</dbReference>
<evidence type="ECO:0000313" key="7">
    <source>
        <dbReference type="EMBL" id="OGY24399.1"/>
    </source>
</evidence>
<reference evidence="7 8" key="1">
    <citation type="journal article" date="2016" name="Nat. Commun.">
        <title>Thousands of microbial genomes shed light on interconnected biogeochemical processes in an aquifer system.</title>
        <authorList>
            <person name="Anantharaman K."/>
            <person name="Brown C.T."/>
            <person name="Hug L.A."/>
            <person name="Sharon I."/>
            <person name="Castelle C.J."/>
            <person name="Probst A.J."/>
            <person name="Thomas B.C."/>
            <person name="Singh A."/>
            <person name="Wilkins M.J."/>
            <person name="Karaoz U."/>
            <person name="Brodie E.L."/>
            <person name="Williams K.H."/>
            <person name="Hubbard S.S."/>
            <person name="Banfield J.F."/>
        </authorList>
    </citation>
    <scope>NUCLEOTIDE SEQUENCE [LARGE SCALE GENOMIC DNA]</scope>
</reference>
<dbReference type="GO" id="GO:0005840">
    <property type="term" value="C:ribosome"/>
    <property type="evidence" value="ECO:0007669"/>
    <property type="project" value="UniProtKB-KW"/>
</dbReference>
<comment type="function">
    <text evidence="5 6">Binds directly to 23S ribosomal RNA and is necessary for the in vitro assembly process of the 50S ribosomal subunit. It is not involved in the protein synthesizing functions of that subunit.</text>
</comment>
<sequence>MVRVKRGVVKRRKHKKVLKAASGHRGPRSKIYKSAKDSILHAGQYAYEGRKLKKRDFRTLWIVRIQAALKDSGLSYSQFIKNLKDSKIELDRKILAEIAYDDPKTFAEIVKRAKEKG</sequence>
<dbReference type="Gene3D" id="1.10.1900.20">
    <property type="entry name" value="Ribosomal protein L20"/>
    <property type="match status" value="1"/>
</dbReference>
<evidence type="ECO:0000256" key="1">
    <source>
        <dbReference type="ARBA" id="ARBA00007698"/>
    </source>
</evidence>
<dbReference type="CDD" id="cd07026">
    <property type="entry name" value="Ribosomal_L20"/>
    <property type="match status" value="1"/>
</dbReference>
<evidence type="ECO:0000313" key="8">
    <source>
        <dbReference type="Proteomes" id="UP000177103"/>
    </source>
</evidence>
<dbReference type="HAMAP" id="MF_00382">
    <property type="entry name" value="Ribosomal_bL20"/>
    <property type="match status" value="1"/>
</dbReference>
<dbReference type="NCBIfam" id="TIGR01032">
    <property type="entry name" value="rplT_bact"/>
    <property type="match status" value="1"/>
</dbReference>
<dbReference type="InterPro" id="IPR005813">
    <property type="entry name" value="Ribosomal_bL20"/>
</dbReference>
<dbReference type="GO" id="GO:1990904">
    <property type="term" value="C:ribonucleoprotein complex"/>
    <property type="evidence" value="ECO:0007669"/>
    <property type="project" value="UniProtKB-KW"/>
</dbReference>
<keyword evidence="3 5" id="KW-0687">Ribonucleoprotein</keyword>
<evidence type="ECO:0000256" key="3">
    <source>
        <dbReference type="ARBA" id="ARBA00023274"/>
    </source>
</evidence>
<dbReference type="InterPro" id="IPR035566">
    <property type="entry name" value="Ribosomal_protein_bL20_C"/>
</dbReference>
<dbReference type="SUPFAM" id="SSF74731">
    <property type="entry name" value="Ribosomal protein L20"/>
    <property type="match status" value="1"/>
</dbReference>
<dbReference type="FunFam" id="1.10.1900.20:FF:000001">
    <property type="entry name" value="50S ribosomal protein L20"/>
    <property type="match status" value="1"/>
</dbReference>
<dbReference type="PRINTS" id="PR00062">
    <property type="entry name" value="RIBOSOMALL20"/>
</dbReference>
<accession>A0A1G1W9P1</accession>
<evidence type="ECO:0000256" key="5">
    <source>
        <dbReference type="HAMAP-Rule" id="MF_00382"/>
    </source>
</evidence>
<proteinExistence type="inferred from homology"/>
<keyword evidence="5 6" id="KW-0699">rRNA-binding</keyword>
<evidence type="ECO:0000256" key="2">
    <source>
        <dbReference type="ARBA" id="ARBA00022980"/>
    </source>
</evidence>
<organism evidence="7 8">
    <name type="scientific">Candidatus Woykebacteria bacterium RBG_13_40_7b</name>
    <dbReference type="NCBI Taxonomy" id="1802594"/>
    <lineage>
        <taxon>Bacteria</taxon>
        <taxon>Candidatus Woykeibacteriota</taxon>
    </lineage>
</organism>